<dbReference type="Proteomes" id="UP000828390">
    <property type="component" value="Unassembled WGS sequence"/>
</dbReference>
<evidence type="ECO:0000313" key="3">
    <source>
        <dbReference type="Proteomes" id="UP000828390"/>
    </source>
</evidence>
<keyword evidence="3" id="KW-1185">Reference proteome</keyword>
<reference evidence="2" key="2">
    <citation type="submission" date="2020-11" db="EMBL/GenBank/DDBJ databases">
        <authorList>
            <person name="McCartney M.A."/>
            <person name="Auch B."/>
            <person name="Kono T."/>
            <person name="Mallez S."/>
            <person name="Becker A."/>
            <person name="Gohl D.M."/>
            <person name="Silverstein K.A.T."/>
            <person name="Koren S."/>
            <person name="Bechman K.B."/>
            <person name="Herman A."/>
            <person name="Abrahante J.E."/>
            <person name="Garbe J."/>
        </authorList>
    </citation>
    <scope>NUCLEOTIDE SEQUENCE</scope>
    <source>
        <strain evidence="2">Duluth1</strain>
        <tissue evidence="2">Whole animal</tissue>
    </source>
</reference>
<name>A0A9D4HXY6_DREPO</name>
<accession>A0A9D4HXY6</accession>
<evidence type="ECO:0000313" key="2">
    <source>
        <dbReference type="EMBL" id="KAH3736867.1"/>
    </source>
</evidence>
<organism evidence="2 3">
    <name type="scientific">Dreissena polymorpha</name>
    <name type="common">Zebra mussel</name>
    <name type="synonym">Mytilus polymorpha</name>
    <dbReference type="NCBI Taxonomy" id="45954"/>
    <lineage>
        <taxon>Eukaryota</taxon>
        <taxon>Metazoa</taxon>
        <taxon>Spiralia</taxon>
        <taxon>Lophotrochozoa</taxon>
        <taxon>Mollusca</taxon>
        <taxon>Bivalvia</taxon>
        <taxon>Autobranchia</taxon>
        <taxon>Heteroconchia</taxon>
        <taxon>Euheterodonta</taxon>
        <taxon>Imparidentia</taxon>
        <taxon>Neoheterodontei</taxon>
        <taxon>Myida</taxon>
        <taxon>Dreissenoidea</taxon>
        <taxon>Dreissenidae</taxon>
        <taxon>Dreissena</taxon>
    </lineage>
</organism>
<feature type="region of interest" description="Disordered" evidence="1">
    <location>
        <begin position="1"/>
        <end position="41"/>
    </location>
</feature>
<proteinExistence type="predicted"/>
<protein>
    <submittedName>
        <fullName evidence="2">Uncharacterized protein</fullName>
    </submittedName>
</protein>
<feature type="compositionally biased region" description="Polar residues" evidence="1">
    <location>
        <begin position="16"/>
        <end position="35"/>
    </location>
</feature>
<reference evidence="2" key="1">
    <citation type="journal article" date="2019" name="bioRxiv">
        <title>The Genome of the Zebra Mussel, Dreissena polymorpha: A Resource for Invasive Species Research.</title>
        <authorList>
            <person name="McCartney M.A."/>
            <person name="Auch B."/>
            <person name="Kono T."/>
            <person name="Mallez S."/>
            <person name="Zhang Y."/>
            <person name="Obille A."/>
            <person name="Becker A."/>
            <person name="Abrahante J.E."/>
            <person name="Garbe J."/>
            <person name="Badalamenti J.P."/>
            <person name="Herman A."/>
            <person name="Mangelson H."/>
            <person name="Liachko I."/>
            <person name="Sullivan S."/>
            <person name="Sone E.D."/>
            <person name="Koren S."/>
            <person name="Silverstein K.A.T."/>
            <person name="Beckman K.B."/>
            <person name="Gohl D.M."/>
        </authorList>
    </citation>
    <scope>NUCLEOTIDE SEQUENCE</scope>
    <source>
        <strain evidence="2">Duluth1</strain>
        <tissue evidence="2">Whole animal</tissue>
    </source>
</reference>
<dbReference type="EMBL" id="JAIWYP010000011">
    <property type="protein sequence ID" value="KAH3736867.1"/>
    <property type="molecule type" value="Genomic_DNA"/>
</dbReference>
<sequence length="81" mass="9021">MVSSSVTKSRPELQSVCRQLASSTSRNTSRPSGRPTTRGVLHRTKHELISSKQSSQQISSMYEPFLNKSELAHGFIHNPPK</sequence>
<evidence type="ECO:0000256" key="1">
    <source>
        <dbReference type="SAM" id="MobiDB-lite"/>
    </source>
</evidence>
<dbReference type="AlphaFoldDB" id="A0A9D4HXY6"/>
<comment type="caution">
    <text evidence="2">The sequence shown here is derived from an EMBL/GenBank/DDBJ whole genome shotgun (WGS) entry which is preliminary data.</text>
</comment>
<gene>
    <name evidence="2" type="ORF">DPMN_043442</name>
</gene>